<keyword evidence="1 5" id="KW-0963">Cytoplasm</keyword>
<feature type="domain" description="PRC-barrel" evidence="7">
    <location>
        <begin position="97"/>
        <end position="171"/>
    </location>
</feature>
<proteinExistence type="inferred from homology"/>
<dbReference type="Gene3D" id="2.40.30.60">
    <property type="entry name" value="RimM"/>
    <property type="match status" value="1"/>
</dbReference>
<keyword evidence="3 5" id="KW-0698">rRNA processing</keyword>
<dbReference type="InterPro" id="IPR011033">
    <property type="entry name" value="PRC_barrel-like_sf"/>
</dbReference>
<dbReference type="InterPro" id="IPR011961">
    <property type="entry name" value="RimM"/>
</dbReference>
<dbReference type="GO" id="GO:0042274">
    <property type="term" value="P:ribosomal small subunit biogenesis"/>
    <property type="evidence" value="ECO:0007669"/>
    <property type="project" value="UniProtKB-UniRule"/>
</dbReference>
<evidence type="ECO:0000259" key="6">
    <source>
        <dbReference type="Pfam" id="PF01782"/>
    </source>
</evidence>
<dbReference type="Gene3D" id="2.30.30.240">
    <property type="entry name" value="PRC-barrel domain"/>
    <property type="match status" value="1"/>
</dbReference>
<reference evidence="8 9" key="1">
    <citation type="submission" date="2018-03" db="EMBL/GenBank/DDBJ databases">
        <title>Bacillus urumqiensis sp. nov., a moderately haloalkaliphilic bacterium isolated from a salt lake.</title>
        <authorList>
            <person name="Zhao B."/>
            <person name="Liao Z."/>
        </authorList>
    </citation>
    <scope>NUCLEOTIDE SEQUENCE [LARGE SCALE GENOMIC DNA]</scope>
    <source>
        <strain evidence="8 9">BZ-SZ-XJ18</strain>
    </source>
</reference>
<evidence type="ECO:0000256" key="2">
    <source>
        <dbReference type="ARBA" id="ARBA00022517"/>
    </source>
</evidence>
<dbReference type="GO" id="GO:0043022">
    <property type="term" value="F:ribosome binding"/>
    <property type="evidence" value="ECO:0007669"/>
    <property type="project" value="InterPro"/>
</dbReference>
<comment type="subcellular location">
    <subcellularLocation>
        <location evidence="5">Cytoplasm</location>
    </subcellularLocation>
</comment>
<dbReference type="Pfam" id="PF05239">
    <property type="entry name" value="PRC"/>
    <property type="match status" value="1"/>
</dbReference>
<dbReference type="HAMAP" id="MF_00014">
    <property type="entry name" value="Ribosome_mat_RimM"/>
    <property type="match status" value="1"/>
</dbReference>
<dbReference type="GO" id="GO:0006364">
    <property type="term" value="P:rRNA processing"/>
    <property type="evidence" value="ECO:0007669"/>
    <property type="project" value="UniProtKB-UniRule"/>
</dbReference>
<evidence type="ECO:0000256" key="1">
    <source>
        <dbReference type="ARBA" id="ARBA00022490"/>
    </source>
</evidence>
<protein>
    <recommendedName>
        <fullName evidence="5">Ribosome maturation factor RimM</fullName>
    </recommendedName>
</protein>
<evidence type="ECO:0000259" key="7">
    <source>
        <dbReference type="Pfam" id="PF05239"/>
    </source>
</evidence>
<dbReference type="OrthoDB" id="9810331at2"/>
<accession>A0A2P6MG62</accession>
<comment type="subunit">
    <text evidence="5">Binds ribosomal protein uS19.</text>
</comment>
<dbReference type="GO" id="GO:0005737">
    <property type="term" value="C:cytoplasm"/>
    <property type="evidence" value="ECO:0007669"/>
    <property type="project" value="UniProtKB-SubCell"/>
</dbReference>
<dbReference type="PANTHER" id="PTHR33692">
    <property type="entry name" value="RIBOSOME MATURATION FACTOR RIMM"/>
    <property type="match status" value="1"/>
</dbReference>
<organism evidence="8 9">
    <name type="scientific">Alkalicoccus urumqiensis</name>
    <name type="common">Bacillus urumqiensis</name>
    <dbReference type="NCBI Taxonomy" id="1548213"/>
    <lineage>
        <taxon>Bacteria</taxon>
        <taxon>Bacillati</taxon>
        <taxon>Bacillota</taxon>
        <taxon>Bacilli</taxon>
        <taxon>Bacillales</taxon>
        <taxon>Bacillaceae</taxon>
        <taxon>Alkalicoccus</taxon>
    </lineage>
</organism>
<gene>
    <name evidence="5" type="primary">rimM</name>
    <name evidence="8" type="ORF">C6I21_10630</name>
</gene>
<dbReference type="SUPFAM" id="SSF50447">
    <property type="entry name" value="Translation proteins"/>
    <property type="match status" value="1"/>
</dbReference>
<dbReference type="SUPFAM" id="SSF50346">
    <property type="entry name" value="PRC-barrel domain"/>
    <property type="match status" value="1"/>
</dbReference>
<comment type="caution">
    <text evidence="8">The sequence shown here is derived from an EMBL/GenBank/DDBJ whole genome shotgun (WGS) entry which is preliminary data.</text>
</comment>
<evidence type="ECO:0000313" key="9">
    <source>
        <dbReference type="Proteomes" id="UP000243650"/>
    </source>
</evidence>
<dbReference type="PANTHER" id="PTHR33692:SF1">
    <property type="entry name" value="RIBOSOME MATURATION FACTOR RIMM"/>
    <property type="match status" value="1"/>
</dbReference>
<dbReference type="Pfam" id="PF01782">
    <property type="entry name" value="RimM"/>
    <property type="match status" value="1"/>
</dbReference>
<name>A0A2P6MG62_ALKUR</name>
<evidence type="ECO:0000313" key="8">
    <source>
        <dbReference type="EMBL" id="PRO65251.1"/>
    </source>
</evidence>
<dbReference type="NCBIfam" id="TIGR02273">
    <property type="entry name" value="16S_RimM"/>
    <property type="match status" value="1"/>
</dbReference>
<keyword evidence="9" id="KW-1185">Reference proteome</keyword>
<dbReference type="InterPro" id="IPR009000">
    <property type="entry name" value="Transl_B-barrel_sf"/>
</dbReference>
<evidence type="ECO:0000256" key="5">
    <source>
        <dbReference type="HAMAP-Rule" id="MF_00014"/>
    </source>
</evidence>
<dbReference type="InterPro" id="IPR036976">
    <property type="entry name" value="RimM_N_sf"/>
</dbReference>
<evidence type="ECO:0000256" key="3">
    <source>
        <dbReference type="ARBA" id="ARBA00022552"/>
    </source>
</evidence>
<dbReference type="EMBL" id="PVNS01000009">
    <property type="protein sequence ID" value="PRO65251.1"/>
    <property type="molecule type" value="Genomic_DNA"/>
</dbReference>
<dbReference type="GO" id="GO:0005840">
    <property type="term" value="C:ribosome"/>
    <property type="evidence" value="ECO:0007669"/>
    <property type="project" value="InterPro"/>
</dbReference>
<comment type="function">
    <text evidence="5">An accessory protein needed during the final step in the assembly of 30S ribosomal subunit, possibly for assembly of the head region. Essential for efficient processing of 16S rRNA. May be needed both before and after RbfA during the maturation of 16S rRNA. It has affinity for free ribosomal 30S subunits but not for 70S ribosomes.</text>
</comment>
<comment type="domain">
    <text evidence="5">The PRC barrel domain binds ribosomal protein uS19.</text>
</comment>
<comment type="similarity">
    <text evidence="5">Belongs to the RimM family.</text>
</comment>
<feature type="domain" description="RimM N-terminal" evidence="6">
    <location>
        <begin position="7"/>
        <end position="89"/>
    </location>
</feature>
<keyword evidence="2 5" id="KW-0690">Ribosome biogenesis</keyword>
<dbReference type="InterPro" id="IPR027275">
    <property type="entry name" value="PRC-brl_dom"/>
</dbReference>
<keyword evidence="4 5" id="KW-0143">Chaperone</keyword>
<sequence length="172" mass="19710">MSDWLNVGKIVNTHGVRGEVRVISRTDFPEKRYEPGVVLTAFRPDGTTKELTVKSRRPHKQFDLLQFEGLENINDVEFLRDSVLKIHMDELDHDLEEGEYYYHQIIGLHMETESGEPVGVIKEIISPGANDVWVVKRPDDTEVLIPYIEDVVLKVSIDDQKVIISPMEGLLE</sequence>
<evidence type="ECO:0000256" key="4">
    <source>
        <dbReference type="ARBA" id="ARBA00023186"/>
    </source>
</evidence>
<dbReference type="AlphaFoldDB" id="A0A2P6MG62"/>
<dbReference type="Proteomes" id="UP000243650">
    <property type="component" value="Unassembled WGS sequence"/>
</dbReference>
<dbReference type="InterPro" id="IPR002676">
    <property type="entry name" value="RimM_N"/>
</dbReference>
<dbReference type="RefSeq" id="WP_105959451.1">
    <property type="nucleotide sequence ID" value="NZ_PVNS01000009.1"/>
</dbReference>